<organism evidence="1 2">
    <name type="scientific">Armillaria solidipes</name>
    <dbReference type="NCBI Taxonomy" id="1076256"/>
    <lineage>
        <taxon>Eukaryota</taxon>
        <taxon>Fungi</taxon>
        <taxon>Dikarya</taxon>
        <taxon>Basidiomycota</taxon>
        <taxon>Agaricomycotina</taxon>
        <taxon>Agaricomycetes</taxon>
        <taxon>Agaricomycetidae</taxon>
        <taxon>Agaricales</taxon>
        <taxon>Marasmiineae</taxon>
        <taxon>Physalacriaceae</taxon>
        <taxon>Armillaria</taxon>
    </lineage>
</organism>
<proteinExistence type="predicted"/>
<dbReference type="AlphaFoldDB" id="A0A2H3BZW8"/>
<dbReference type="Proteomes" id="UP000218334">
    <property type="component" value="Unassembled WGS sequence"/>
</dbReference>
<evidence type="ECO:0000313" key="1">
    <source>
        <dbReference type="EMBL" id="PBK76379.1"/>
    </source>
</evidence>
<name>A0A2H3BZW8_9AGAR</name>
<keyword evidence="2" id="KW-1185">Reference proteome</keyword>
<protein>
    <submittedName>
        <fullName evidence="1">Uncharacterized protein</fullName>
    </submittedName>
</protein>
<dbReference type="EMBL" id="KZ293416">
    <property type="protein sequence ID" value="PBK76379.1"/>
    <property type="molecule type" value="Genomic_DNA"/>
</dbReference>
<sequence>MGTLDGEDENSLPQVYKEFSVVVATGPYTEEGKFTIRTVPEWQTSSPDKTQFLVTIPSTPPSGKFPTELWIASGDHGQPILIEPPEMQRLNGYSRERLFAFRLKLLKDRNYLSRVAIELRDEEIKYRRQKQSVYAASRRTVQSNIQQLQRGMTAMRLNNSTESEMACSYLRLLNPMSLISTAGSCPLYP</sequence>
<reference evidence="2" key="1">
    <citation type="journal article" date="2017" name="Nat. Ecol. Evol.">
        <title>Genome expansion and lineage-specific genetic innovations in the forest pathogenic fungi Armillaria.</title>
        <authorList>
            <person name="Sipos G."/>
            <person name="Prasanna A.N."/>
            <person name="Walter M.C."/>
            <person name="O'Connor E."/>
            <person name="Balint B."/>
            <person name="Krizsan K."/>
            <person name="Kiss B."/>
            <person name="Hess J."/>
            <person name="Varga T."/>
            <person name="Slot J."/>
            <person name="Riley R."/>
            <person name="Boka B."/>
            <person name="Rigling D."/>
            <person name="Barry K."/>
            <person name="Lee J."/>
            <person name="Mihaltcheva S."/>
            <person name="LaButti K."/>
            <person name="Lipzen A."/>
            <person name="Waldron R."/>
            <person name="Moloney N.M."/>
            <person name="Sperisen C."/>
            <person name="Kredics L."/>
            <person name="Vagvoelgyi C."/>
            <person name="Patrignani A."/>
            <person name="Fitzpatrick D."/>
            <person name="Nagy I."/>
            <person name="Doyle S."/>
            <person name="Anderson J.B."/>
            <person name="Grigoriev I.V."/>
            <person name="Gueldener U."/>
            <person name="Muensterkoetter M."/>
            <person name="Nagy L.G."/>
        </authorList>
    </citation>
    <scope>NUCLEOTIDE SEQUENCE [LARGE SCALE GENOMIC DNA]</scope>
    <source>
        <strain evidence="2">28-4</strain>
    </source>
</reference>
<accession>A0A2H3BZW8</accession>
<gene>
    <name evidence="1" type="ORF">ARMSODRAFT_948160</name>
</gene>
<evidence type="ECO:0000313" key="2">
    <source>
        <dbReference type="Proteomes" id="UP000218334"/>
    </source>
</evidence>